<dbReference type="GO" id="GO:0005886">
    <property type="term" value="C:plasma membrane"/>
    <property type="evidence" value="ECO:0007669"/>
    <property type="project" value="UniProtKB-SubCell"/>
</dbReference>
<feature type="transmembrane region" description="Helical" evidence="7">
    <location>
        <begin position="37"/>
        <end position="61"/>
    </location>
</feature>
<dbReference type="Pfam" id="PF00528">
    <property type="entry name" value="BPD_transp_1"/>
    <property type="match status" value="1"/>
</dbReference>
<dbReference type="InterPro" id="IPR051393">
    <property type="entry name" value="ABC_transporter_permease"/>
</dbReference>
<dbReference type="Gene3D" id="1.10.3720.10">
    <property type="entry name" value="MetI-like"/>
    <property type="match status" value="1"/>
</dbReference>
<keyword evidence="4 7" id="KW-0812">Transmembrane</keyword>
<dbReference type="CDD" id="cd06261">
    <property type="entry name" value="TM_PBP2"/>
    <property type="match status" value="1"/>
</dbReference>
<keyword evidence="3" id="KW-1003">Cell membrane</keyword>
<feature type="domain" description="ABC transmembrane type-1" evidence="8">
    <location>
        <begin position="96"/>
        <end position="327"/>
    </location>
</feature>
<sequence length="340" mass="38623">MADTTPDPDVTDIRSDAPRRIRRHSTRRRWVKTLTPWLFISPFIIIFCVFTAFPLMFSAYLSFQEWNPVAGLASMEYVGLDNYRLAMDDPWLWKSLYNTTWLALVSGIPQHLIAIPVAYLLVMAVRSGIRQVYTATFFVPFITSTVAISLIFYTIYSGNSGILNQWLVAISKWPVFSWFLGWVEEAMPIRWLNSSDLIKPSIAFVVIWKYTGFNIVIYSAGFLTVSKDLYDAAKVDGCNAWQQFWNIALPMIRPFAFFAITLTIIGNLQMFEEPYVLTEGNSGGVGQSGLTASYYLYLVGWEWLEMGAAAAISWVLFLFIAIVTAVHFYFNGKKGLGGDR</sequence>
<keyword evidence="5 7" id="KW-1133">Transmembrane helix</keyword>
<keyword evidence="10" id="KW-1185">Reference proteome</keyword>
<gene>
    <name evidence="9" type="primary">araP_2</name>
    <name evidence="9" type="ORF">PSJ8397_03363</name>
</gene>
<dbReference type="EMBL" id="FWFT01000007">
    <property type="protein sequence ID" value="SLN63434.1"/>
    <property type="molecule type" value="Genomic_DNA"/>
</dbReference>
<proteinExistence type="inferred from homology"/>
<accession>A0A1Y5TGZ5</accession>
<dbReference type="AlphaFoldDB" id="A0A1Y5TGZ5"/>
<dbReference type="InterPro" id="IPR000515">
    <property type="entry name" value="MetI-like"/>
</dbReference>
<feature type="transmembrane region" description="Helical" evidence="7">
    <location>
        <begin position="132"/>
        <end position="156"/>
    </location>
</feature>
<evidence type="ECO:0000256" key="1">
    <source>
        <dbReference type="ARBA" id="ARBA00004651"/>
    </source>
</evidence>
<comment type="similarity">
    <text evidence="7">Belongs to the binding-protein-dependent transport system permease family.</text>
</comment>
<evidence type="ECO:0000256" key="2">
    <source>
        <dbReference type="ARBA" id="ARBA00022448"/>
    </source>
</evidence>
<evidence type="ECO:0000256" key="3">
    <source>
        <dbReference type="ARBA" id="ARBA00022475"/>
    </source>
</evidence>
<reference evidence="9 10" key="1">
    <citation type="submission" date="2017-03" db="EMBL/GenBank/DDBJ databases">
        <authorList>
            <person name="Afonso C.L."/>
            <person name="Miller P.J."/>
            <person name="Scott M.A."/>
            <person name="Spackman E."/>
            <person name="Goraichik I."/>
            <person name="Dimitrov K.M."/>
            <person name="Suarez D.L."/>
            <person name="Swayne D.E."/>
        </authorList>
    </citation>
    <scope>NUCLEOTIDE SEQUENCE [LARGE SCALE GENOMIC DNA]</scope>
    <source>
        <strain evidence="9 10">CECT 8397</strain>
    </source>
</reference>
<evidence type="ECO:0000313" key="9">
    <source>
        <dbReference type="EMBL" id="SLN63434.1"/>
    </source>
</evidence>
<dbReference type="PROSITE" id="PS50928">
    <property type="entry name" value="ABC_TM1"/>
    <property type="match status" value="1"/>
</dbReference>
<dbReference type="RefSeq" id="WP_085865753.1">
    <property type="nucleotide sequence ID" value="NZ_FWFT01000007.1"/>
</dbReference>
<dbReference type="OrthoDB" id="9805108at2"/>
<dbReference type="SUPFAM" id="SSF161098">
    <property type="entry name" value="MetI-like"/>
    <property type="match status" value="1"/>
</dbReference>
<name>A0A1Y5TGZ5_9RHOB</name>
<keyword evidence="2 7" id="KW-0813">Transport</keyword>
<evidence type="ECO:0000256" key="5">
    <source>
        <dbReference type="ARBA" id="ARBA00022989"/>
    </source>
</evidence>
<feature type="transmembrane region" description="Helical" evidence="7">
    <location>
        <begin position="244"/>
        <end position="268"/>
    </location>
</feature>
<evidence type="ECO:0000256" key="6">
    <source>
        <dbReference type="ARBA" id="ARBA00023136"/>
    </source>
</evidence>
<dbReference type="Proteomes" id="UP000193623">
    <property type="component" value="Unassembled WGS sequence"/>
</dbReference>
<feature type="transmembrane region" description="Helical" evidence="7">
    <location>
        <begin position="309"/>
        <end position="330"/>
    </location>
</feature>
<evidence type="ECO:0000256" key="7">
    <source>
        <dbReference type="RuleBase" id="RU363032"/>
    </source>
</evidence>
<evidence type="ECO:0000256" key="4">
    <source>
        <dbReference type="ARBA" id="ARBA00022692"/>
    </source>
</evidence>
<keyword evidence="6 7" id="KW-0472">Membrane</keyword>
<feature type="transmembrane region" description="Helical" evidence="7">
    <location>
        <begin position="202"/>
        <end position="224"/>
    </location>
</feature>
<comment type="subcellular location">
    <subcellularLocation>
        <location evidence="1 7">Cell membrane</location>
        <topology evidence="1 7">Multi-pass membrane protein</topology>
    </subcellularLocation>
</comment>
<organism evidence="9 10">
    <name type="scientific">Pseudooctadecabacter jejudonensis</name>
    <dbReference type="NCBI Taxonomy" id="1391910"/>
    <lineage>
        <taxon>Bacteria</taxon>
        <taxon>Pseudomonadati</taxon>
        <taxon>Pseudomonadota</taxon>
        <taxon>Alphaproteobacteria</taxon>
        <taxon>Rhodobacterales</taxon>
        <taxon>Paracoccaceae</taxon>
        <taxon>Pseudooctadecabacter</taxon>
    </lineage>
</organism>
<dbReference type="InterPro" id="IPR035906">
    <property type="entry name" value="MetI-like_sf"/>
</dbReference>
<dbReference type="PANTHER" id="PTHR30193">
    <property type="entry name" value="ABC TRANSPORTER PERMEASE PROTEIN"/>
    <property type="match status" value="1"/>
</dbReference>
<protein>
    <submittedName>
        <fullName evidence="9">L-arabinose transport system permease protein AraP</fullName>
    </submittedName>
</protein>
<evidence type="ECO:0000313" key="10">
    <source>
        <dbReference type="Proteomes" id="UP000193623"/>
    </source>
</evidence>
<evidence type="ECO:0000259" key="8">
    <source>
        <dbReference type="PROSITE" id="PS50928"/>
    </source>
</evidence>
<feature type="transmembrane region" description="Helical" evidence="7">
    <location>
        <begin position="101"/>
        <end position="125"/>
    </location>
</feature>
<dbReference type="GO" id="GO:0055085">
    <property type="term" value="P:transmembrane transport"/>
    <property type="evidence" value="ECO:0007669"/>
    <property type="project" value="InterPro"/>
</dbReference>
<dbReference type="PANTHER" id="PTHR30193:SF37">
    <property type="entry name" value="INNER MEMBRANE ABC TRANSPORTER PERMEASE PROTEIN YCJO"/>
    <property type="match status" value="1"/>
</dbReference>